<gene>
    <name evidence="5" type="ORF">PMAYCL1PPCAC_02733</name>
</gene>
<keyword evidence="1" id="KW-1015">Disulfide bond</keyword>
<reference evidence="6" key="1">
    <citation type="submission" date="2022-10" db="EMBL/GenBank/DDBJ databases">
        <title>Genome assembly of Pristionchus species.</title>
        <authorList>
            <person name="Yoshida K."/>
            <person name="Sommer R.J."/>
        </authorList>
    </citation>
    <scope>NUCLEOTIDE SEQUENCE [LARGE SCALE GENOMIC DNA]</scope>
    <source>
        <strain evidence="6">RS5460</strain>
    </source>
</reference>
<accession>A0AAN5C0R8</accession>
<organism evidence="5 6">
    <name type="scientific">Pristionchus mayeri</name>
    <dbReference type="NCBI Taxonomy" id="1317129"/>
    <lineage>
        <taxon>Eukaryota</taxon>
        <taxon>Metazoa</taxon>
        <taxon>Ecdysozoa</taxon>
        <taxon>Nematoda</taxon>
        <taxon>Chromadorea</taxon>
        <taxon>Rhabditida</taxon>
        <taxon>Rhabditina</taxon>
        <taxon>Diplogasteromorpha</taxon>
        <taxon>Diplogasteroidea</taxon>
        <taxon>Neodiplogasteridae</taxon>
        <taxon>Pristionchus</taxon>
    </lineage>
</organism>
<dbReference type="AlphaFoldDB" id="A0AAN5C0R8"/>
<dbReference type="PRINTS" id="PR00480">
    <property type="entry name" value="ASTACIN"/>
</dbReference>
<feature type="domain" description="Peptidase M12A" evidence="4">
    <location>
        <begin position="343"/>
        <end position="460"/>
    </location>
</feature>
<evidence type="ECO:0000313" key="6">
    <source>
        <dbReference type="Proteomes" id="UP001328107"/>
    </source>
</evidence>
<dbReference type="EMBL" id="BTRK01000001">
    <property type="protein sequence ID" value="GMR32538.1"/>
    <property type="molecule type" value="Genomic_DNA"/>
</dbReference>
<keyword evidence="2 3" id="KW-0378">Hydrolase</keyword>
<protein>
    <recommendedName>
        <fullName evidence="3">Metalloendopeptidase</fullName>
        <ecNumber evidence="3">3.4.24.-</ecNumber>
    </recommendedName>
</protein>
<dbReference type="InterPro" id="IPR006026">
    <property type="entry name" value="Peptidase_Metallo"/>
</dbReference>
<keyword evidence="2 3" id="KW-0862">Zinc</keyword>
<evidence type="ECO:0000313" key="5">
    <source>
        <dbReference type="EMBL" id="GMR32538.1"/>
    </source>
</evidence>
<keyword evidence="2 3" id="KW-0482">Metalloprotease</keyword>
<feature type="binding site" evidence="2">
    <location>
        <position position="454"/>
    </location>
    <ligand>
        <name>Zn(2+)</name>
        <dbReference type="ChEBI" id="CHEBI:29105"/>
        <note>catalytic</note>
    </ligand>
</feature>
<proteinExistence type="predicted"/>
<evidence type="ECO:0000259" key="4">
    <source>
        <dbReference type="PROSITE" id="PS51864"/>
    </source>
</evidence>
<comment type="cofactor">
    <cofactor evidence="2 3">
        <name>Zn(2+)</name>
        <dbReference type="ChEBI" id="CHEBI:29105"/>
    </cofactor>
    <text evidence="2 3">Binds 1 zinc ion per subunit.</text>
</comment>
<dbReference type="GO" id="GO:0008270">
    <property type="term" value="F:zinc ion binding"/>
    <property type="evidence" value="ECO:0007669"/>
    <property type="project" value="UniProtKB-UniRule"/>
</dbReference>
<feature type="non-terminal residue" evidence="5">
    <location>
        <position position="460"/>
    </location>
</feature>
<dbReference type="InterPro" id="IPR001506">
    <property type="entry name" value="Peptidase_M12A"/>
</dbReference>
<sequence>MLILPLLFIGFLALSHSQVHQFTHSGPHEARIVQTELDHIRSLGNVKEREVKDSPSRGVEKTIERKKRAPAGPVDTIWYSRPGKNQAMDESVMPRFLRSLRNKRGFMEEEFHWSNGKGRIVERNPQPNLLQQFGTGLDTFTKGMANKFGWGGQTKDNTPIPSGQGVGRVSENGGGGFGFLNQLAEKFRLPAIPKMMLRDPMSYVPDSMKNAVSFLQQKWGELSAMAKGMISEVCRTRINCRVQTQNAINLRNTIKDKLRQFRNLFGVGNEKDLEAQFDRTQQVKKALLSRAGLGNQVEPADDGVFDSDTLLTTRQSEMLLNQLGQGGRNDVIPEAPTNADFSAAIFFEDEFFQKWYIGAPIPYIFDASIANWEKTDIRDALSEISSKTCIRFAEQPSKPNGYHINYVKVSSATFCGLSYIGRTAPANPIYLSFACGEGKGVALHETLHALGVAHEHVRMD</sequence>
<comment type="caution">
    <text evidence="5">The sequence shown here is derived from an EMBL/GenBank/DDBJ whole genome shotgun (WGS) entry which is preliminary data.</text>
</comment>
<dbReference type="GO" id="GO:0004222">
    <property type="term" value="F:metalloendopeptidase activity"/>
    <property type="evidence" value="ECO:0007669"/>
    <property type="project" value="UniProtKB-UniRule"/>
</dbReference>
<evidence type="ECO:0000256" key="1">
    <source>
        <dbReference type="ARBA" id="ARBA00023157"/>
    </source>
</evidence>
<dbReference type="GO" id="GO:0006508">
    <property type="term" value="P:proteolysis"/>
    <property type="evidence" value="ECO:0007669"/>
    <property type="project" value="UniProtKB-KW"/>
</dbReference>
<dbReference type="Pfam" id="PF01400">
    <property type="entry name" value="Astacin"/>
    <property type="match status" value="1"/>
</dbReference>
<feature type="binding site" evidence="2">
    <location>
        <position position="448"/>
    </location>
    <ligand>
        <name>Zn(2+)</name>
        <dbReference type="ChEBI" id="CHEBI:29105"/>
        <note>catalytic</note>
    </ligand>
</feature>
<dbReference type="SUPFAM" id="SSF55486">
    <property type="entry name" value="Metalloproteases ('zincins'), catalytic domain"/>
    <property type="match status" value="1"/>
</dbReference>
<keyword evidence="2 3" id="KW-0645">Protease</keyword>
<name>A0AAN5C0R8_9BILA</name>
<dbReference type="PANTHER" id="PTHR10127">
    <property type="entry name" value="DISCOIDIN, CUB, EGF, LAMININ , AND ZINC METALLOPROTEASE DOMAIN CONTAINING"/>
    <property type="match status" value="1"/>
</dbReference>
<feature type="chain" id="PRO_5042667826" description="Metalloendopeptidase" evidence="3">
    <location>
        <begin position="18"/>
        <end position="460"/>
    </location>
</feature>
<dbReference type="Gene3D" id="3.40.390.10">
    <property type="entry name" value="Collagenase (Catalytic Domain)"/>
    <property type="match status" value="1"/>
</dbReference>
<keyword evidence="6" id="KW-1185">Reference proteome</keyword>
<dbReference type="EC" id="3.4.24.-" evidence="3"/>
<keyword evidence="3" id="KW-0732">Signal</keyword>
<dbReference type="InterPro" id="IPR024079">
    <property type="entry name" value="MetalloPept_cat_dom_sf"/>
</dbReference>
<evidence type="ECO:0000256" key="3">
    <source>
        <dbReference type="RuleBase" id="RU361183"/>
    </source>
</evidence>
<dbReference type="SMART" id="SM00235">
    <property type="entry name" value="ZnMc"/>
    <property type="match status" value="1"/>
</dbReference>
<evidence type="ECO:0000256" key="2">
    <source>
        <dbReference type="PROSITE-ProRule" id="PRU01211"/>
    </source>
</evidence>
<feature type="active site" evidence="2">
    <location>
        <position position="445"/>
    </location>
</feature>
<dbReference type="Proteomes" id="UP001328107">
    <property type="component" value="Unassembled WGS sequence"/>
</dbReference>
<feature type="signal peptide" evidence="3">
    <location>
        <begin position="1"/>
        <end position="17"/>
    </location>
</feature>
<feature type="binding site" evidence="2">
    <location>
        <position position="444"/>
    </location>
    <ligand>
        <name>Zn(2+)</name>
        <dbReference type="ChEBI" id="CHEBI:29105"/>
        <note>catalytic</note>
    </ligand>
</feature>
<dbReference type="PANTHER" id="PTHR10127:SF802">
    <property type="entry name" value="ZINC METALLOPROTEINASE NAS-10"/>
    <property type="match status" value="1"/>
</dbReference>
<keyword evidence="2 3" id="KW-0479">Metal-binding</keyword>
<comment type="caution">
    <text evidence="2">Lacks conserved residue(s) required for the propagation of feature annotation.</text>
</comment>
<dbReference type="PROSITE" id="PS51864">
    <property type="entry name" value="ASTACIN"/>
    <property type="match status" value="1"/>
</dbReference>